<keyword evidence="8" id="KW-1185">Reference proteome</keyword>
<dbReference type="InterPro" id="IPR027017">
    <property type="entry name" value="P60_peptidase_YkfC"/>
</dbReference>
<feature type="domain" description="NlpC/P60" evidence="6">
    <location>
        <begin position="317"/>
        <end position="471"/>
    </location>
</feature>
<dbReference type="eggNOG" id="COG0791">
    <property type="taxonomic scope" value="Bacteria"/>
</dbReference>
<evidence type="ECO:0000313" key="8">
    <source>
        <dbReference type="Proteomes" id="UP000033664"/>
    </source>
</evidence>
<organism evidence="7 8">
    <name type="scientific">Pseudoalteromonas ruthenica</name>
    <dbReference type="NCBI Taxonomy" id="151081"/>
    <lineage>
        <taxon>Bacteria</taxon>
        <taxon>Pseudomonadati</taxon>
        <taxon>Pseudomonadota</taxon>
        <taxon>Gammaproteobacteria</taxon>
        <taxon>Alteromonadales</taxon>
        <taxon>Pseudoalteromonadaceae</taxon>
        <taxon>Pseudoalteromonas</taxon>
    </lineage>
</organism>
<keyword evidence="4" id="KW-0788">Thiol protease</keyword>
<dbReference type="SUPFAM" id="SSF54001">
    <property type="entry name" value="Cysteine proteinases"/>
    <property type="match status" value="1"/>
</dbReference>
<evidence type="ECO:0000256" key="1">
    <source>
        <dbReference type="ARBA" id="ARBA00007074"/>
    </source>
</evidence>
<dbReference type="EMBL" id="JXXZ01000013">
    <property type="protein sequence ID" value="KJY97082.1"/>
    <property type="molecule type" value="Genomic_DNA"/>
</dbReference>
<accession>A0A0F4PV91</accession>
<evidence type="ECO:0000256" key="4">
    <source>
        <dbReference type="ARBA" id="ARBA00022807"/>
    </source>
</evidence>
<dbReference type="GeneID" id="58229746"/>
<evidence type="ECO:0000256" key="5">
    <source>
        <dbReference type="SAM" id="SignalP"/>
    </source>
</evidence>
<dbReference type="Pfam" id="PF12913">
    <property type="entry name" value="SH3_6"/>
    <property type="match status" value="1"/>
</dbReference>
<reference evidence="7 8" key="1">
    <citation type="journal article" date="2015" name="BMC Genomics">
        <title>Genome mining reveals unlocked bioactive potential of marine Gram-negative bacteria.</title>
        <authorList>
            <person name="Machado H."/>
            <person name="Sonnenschein E.C."/>
            <person name="Melchiorsen J."/>
            <person name="Gram L."/>
        </authorList>
    </citation>
    <scope>NUCLEOTIDE SEQUENCE [LARGE SCALE GENOMIC DNA]</scope>
    <source>
        <strain evidence="7 8">S3137</strain>
    </source>
</reference>
<dbReference type="GO" id="GO:0008234">
    <property type="term" value="F:cysteine-type peptidase activity"/>
    <property type="evidence" value="ECO:0007669"/>
    <property type="project" value="UniProtKB-KW"/>
</dbReference>
<keyword evidence="5" id="KW-0732">Signal</keyword>
<keyword evidence="2" id="KW-0645">Protease</keyword>
<comment type="caution">
    <text evidence="7">The sequence shown here is derived from an EMBL/GenBank/DDBJ whole genome shotgun (WGS) entry which is preliminary data.</text>
</comment>
<feature type="chain" id="PRO_5002474516" evidence="5">
    <location>
        <begin position="26"/>
        <end position="476"/>
    </location>
</feature>
<dbReference type="InterPro" id="IPR038765">
    <property type="entry name" value="Papain-like_cys_pep_sf"/>
</dbReference>
<dbReference type="PIRSF" id="PIRSF019015">
    <property type="entry name" value="P60_peptidase_YkfC"/>
    <property type="match status" value="1"/>
</dbReference>
<feature type="signal peptide" evidence="5">
    <location>
        <begin position="1"/>
        <end position="25"/>
    </location>
</feature>
<comment type="similarity">
    <text evidence="1">Belongs to the peptidase C40 family.</text>
</comment>
<name>A0A0F4PV91_9GAMM</name>
<evidence type="ECO:0000256" key="2">
    <source>
        <dbReference type="ARBA" id="ARBA00022670"/>
    </source>
</evidence>
<evidence type="ECO:0000313" key="7">
    <source>
        <dbReference type="EMBL" id="KJY97082.1"/>
    </source>
</evidence>
<dbReference type="PATRIC" id="fig|151081.8.peg.616"/>
<dbReference type="AlphaFoldDB" id="A0A0F4PV91"/>
<evidence type="ECO:0000256" key="3">
    <source>
        <dbReference type="ARBA" id="ARBA00022801"/>
    </source>
</evidence>
<protein>
    <submittedName>
        <fullName evidence="7">Glycoside hydrolase</fullName>
    </submittedName>
</protein>
<dbReference type="InterPro" id="IPR000064">
    <property type="entry name" value="NLP_P60_dom"/>
</dbReference>
<dbReference type="GO" id="GO:0006508">
    <property type="term" value="P:proteolysis"/>
    <property type="evidence" value="ECO:0007669"/>
    <property type="project" value="UniProtKB-KW"/>
</dbReference>
<evidence type="ECO:0000259" key="6">
    <source>
        <dbReference type="PROSITE" id="PS51935"/>
    </source>
</evidence>
<dbReference type="Pfam" id="PF00877">
    <property type="entry name" value="NLPC_P60"/>
    <property type="match status" value="1"/>
</dbReference>
<dbReference type="PROSITE" id="PS51935">
    <property type="entry name" value="NLPC_P60"/>
    <property type="match status" value="1"/>
</dbReference>
<gene>
    <name evidence="7" type="ORF">TW72_14700</name>
</gene>
<dbReference type="PROSITE" id="PS51257">
    <property type="entry name" value="PROKAR_LIPOPROTEIN"/>
    <property type="match status" value="1"/>
</dbReference>
<keyword evidence="3 7" id="KW-0378">Hydrolase</keyword>
<proteinExistence type="inferred from homology"/>
<dbReference type="InterPro" id="IPR039439">
    <property type="entry name" value="SH3b1_dom"/>
</dbReference>
<sequence length="476" mass="53091">MTKTPVSIVCALVLGCTLGAGQSAAQQSIAQQSNYAPFVSDVPLVQQPMLNPEFWLQRQSDSKPLMSQSQIQAFNRSLINNNPYIIDPLAMPDTLSAKALRSYISNTSSTPSSPRFYVDGKQLERADFARYHANTNIDAVTDSNPVRFGLIVERTSLRTFPTADRVLNSEMDIDLDRFQETGAFPAEPVAVLHESADGQWYLVAAYNYTAWVKRSAVAVGDKNRIRTFTQADDFIVVTGDKVETTYVPNEPRVSEVQLDMGVRLPLAPKEQVKHLTHGQNSFASYIVTLPVRNDDGTLSFAQGLIPRSADVHLGYLPLTAHHLIAQGFKFLGERYGWGHDYNARDCTGFVGEIYKAFGVWMPRNSSWQGKTDYGHNWRFDKDSTEAQKRAVIAQMQVGDLIYIPGHVMMYIGSYQGQPYVIHDVKGLGYIKQNGEFYDGELNGVSVTPLLPLHLNSTTSYLERTYAIKRIAQGAEQ</sequence>
<dbReference type="Proteomes" id="UP000033664">
    <property type="component" value="Unassembled WGS sequence"/>
</dbReference>
<dbReference type="OrthoDB" id="9808890at2"/>
<dbReference type="RefSeq" id="WP_052698124.1">
    <property type="nucleotide sequence ID" value="NZ_JXXY01000003.1"/>
</dbReference>
<dbReference type="Gene3D" id="3.90.1720.10">
    <property type="entry name" value="endopeptidase domain like (from Nostoc punctiforme)"/>
    <property type="match status" value="1"/>
</dbReference>